<protein>
    <recommendedName>
        <fullName evidence="5">5-formyltetrahydrofolate cyclo-ligase</fullName>
        <ecNumber evidence="5">6.3.3.2</ecNumber>
    </recommendedName>
</protein>
<keyword evidence="7" id="KW-1185">Reference proteome</keyword>
<keyword evidence="5" id="KW-0460">Magnesium</keyword>
<dbReference type="RefSeq" id="WP_116615532.1">
    <property type="nucleotide sequence ID" value="NZ_CAMQYP010000053.1"/>
</dbReference>
<feature type="binding site" evidence="4">
    <location>
        <begin position="3"/>
        <end position="7"/>
    </location>
    <ligand>
        <name>ATP</name>
        <dbReference type="ChEBI" id="CHEBI:30616"/>
    </ligand>
</feature>
<accession>A0A2U0UP40</accession>
<dbReference type="Pfam" id="PF01812">
    <property type="entry name" value="5-FTHF_cyc-lig"/>
    <property type="match status" value="1"/>
</dbReference>
<keyword evidence="5" id="KW-0479">Metal-binding</keyword>
<dbReference type="EC" id="6.3.3.2" evidence="5"/>
<dbReference type="OrthoDB" id="9801938at2"/>
<name>A0A2U0UP40_9BACT</name>
<dbReference type="PIRSF" id="PIRSF006806">
    <property type="entry name" value="FTHF_cligase"/>
    <property type="match status" value="1"/>
</dbReference>
<dbReference type="GO" id="GO:0046872">
    <property type="term" value="F:metal ion binding"/>
    <property type="evidence" value="ECO:0007669"/>
    <property type="project" value="UniProtKB-KW"/>
</dbReference>
<dbReference type="Proteomes" id="UP000245870">
    <property type="component" value="Unassembled WGS sequence"/>
</dbReference>
<comment type="similarity">
    <text evidence="1 5">Belongs to the 5-formyltetrahydrofolate cyclo-ligase family.</text>
</comment>
<keyword evidence="2 4" id="KW-0547">Nucleotide-binding</keyword>
<dbReference type="NCBIfam" id="TIGR02727">
    <property type="entry name" value="MTHFS_bact"/>
    <property type="match status" value="1"/>
</dbReference>
<dbReference type="InterPro" id="IPR002698">
    <property type="entry name" value="FTHF_cligase"/>
</dbReference>
<comment type="catalytic activity">
    <reaction evidence="5">
        <text>(6S)-5-formyl-5,6,7,8-tetrahydrofolate + ATP = (6R)-5,10-methenyltetrahydrofolate + ADP + phosphate</text>
        <dbReference type="Rhea" id="RHEA:10488"/>
        <dbReference type="ChEBI" id="CHEBI:30616"/>
        <dbReference type="ChEBI" id="CHEBI:43474"/>
        <dbReference type="ChEBI" id="CHEBI:57455"/>
        <dbReference type="ChEBI" id="CHEBI:57457"/>
        <dbReference type="ChEBI" id="CHEBI:456216"/>
        <dbReference type="EC" id="6.3.3.2"/>
    </reaction>
</comment>
<sequence length="176" mass="20259">MEKSTLRKDIRNLKKQFTRDQLITMSHPVIDRLLCHPKLVQANTIFLYYSLPDEVYTHDIIDELAQKGKKILLPKVIGDNEMEIRLYQGKKSMCEGDFHIMEPEGPVFTDYASIDIAVVPGMGFDTEGNRLGRGKGYYDRFLGKVPCVYKIGICFDFQKVDHVPTEPTDIRMDEVI</sequence>
<dbReference type="PANTHER" id="PTHR23407:SF1">
    <property type="entry name" value="5-FORMYLTETRAHYDROFOLATE CYCLO-LIGASE"/>
    <property type="match status" value="1"/>
</dbReference>
<comment type="cofactor">
    <cofactor evidence="5">
        <name>Mg(2+)</name>
        <dbReference type="ChEBI" id="CHEBI:18420"/>
    </cofactor>
</comment>
<feature type="binding site" evidence="4">
    <location>
        <position position="54"/>
    </location>
    <ligand>
        <name>substrate</name>
    </ligand>
</feature>
<dbReference type="GO" id="GO:0009396">
    <property type="term" value="P:folic acid-containing compound biosynthetic process"/>
    <property type="evidence" value="ECO:0007669"/>
    <property type="project" value="TreeGrafter"/>
</dbReference>
<dbReference type="InterPro" id="IPR037171">
    <property type="entry name" value="NagB/RpiA_transferase-like"/>
</dbReference>
<comment type="caution">
    <text evidence="6">The sequence shown here is derived from an EMBL/GenBank/DDBJ whole genome shotgun (WGS) entry which is preliminary data.</text>
</comment>
<keyword evidence="3 4" id="KW-0067">ATP-binding</keyword>
<evidence type="ECO:0000313" key="7">
    <source>
        <dbReference type="Proteomes" id="UP000245870"/>
    </source>
</evidence>
<organism evidence="6 7">
    <name type="scientific">Hallella colorans</name>
    <dbReference type="NCBI Taxonomy" id="1703337"/>
    <lineage>
        <taxon>Bacteria</taxon>
        <taxon>Pseudomonadati</taxon>
        <taxon>Bacteroidota</taxon>
        <taxon>Bacteroidia</taxon>
        <taxon>Bacteroidales</taxon>
        <taxon>Prevotellaceae</taxon>
        <taxon>Hallella</taxon>
    </lineage>
</organism>
<dbReference type="EMBL" id="QENY01000001">
    <property type="protein sequence ID" value="PVX59370.1"/>
    <property type="molecule type" value="Genomic_DNA"/>
</dbReference>
<gene>
    <name evidence="6" type="ORF">C7379_101141</name>
</gene>
<dbReference type="PANTHER" id="PTHR23407">
    <property type="entry name" value="ATPASE INHIBITOR/5-FORMYLTETRAHYDROFOLATE CYCLO-LIGASE"/>
    <property type="match status" value="1"/>
</dbReference>
<dbReference type="Gene3D" id="3.40.50.10420">
    <property type="entry name" value="NagB/RpiA/CoA transferase-like"/>
    <property type="match status" value="1"/>
</dbReference>
<evidence type="ECO:0000256" key="2">
    <source>
        <dbReference type="ARBA" id="ARBA00022741"/>
    </source>
</evidence>
<evidence type="ECO:0000256" key="1">
    <source>
        <dbReference type="ARBA" id="ARBA00010638"/>
    </source>
</evidence>
<dbReference type="SUPFAM" id="SSF100950">
    <property type="entry name" value="NagB/RpiA/CoA transferase-like"/>
    <property type="match status" value="1"/>
</dbReference>
<dbReference type="GO" id="GO:0005524">
    <property type="term" value="F:ATP binding"/>
    <property type="evidence" value="ECO:0007669"/>
    <property type="project" value="UniProtKB-KW"/>
</dbReference>
<evidence type="ECO:0000256" key="5">
    <source>
        <dbReference type="RuleBase" id="RU361279"/>
    </source>
</evidence>
<dbReference type="GO" id="GO:0035999">
    <property type="term" value="P:tetrahydrofolate interconversion"/>
    <property type="evidence" value="ECO:0007669"/>
    <property type="project" value="TreeGrafter"/>
</dbReference>
<evidence type="ECO:0000256" key="3">
    <source>
        <dbReference type="ARBA" id="ARBA00022840"/>
    </source>
</evidence>
<proteinExistence type="inferred from homology"/>
<evidence type="ECO:0000313" key="6">
    <source>
        <dbReference type="EMBL" id="PVX59370.1"/>
    </source>
</evidence>
<dbReference type="InterPro" id="IPR024185">
    <property type="entry name" value="FTHF_cligase-like_sf"/>
</dbReference>
<keyword evidence="6" id="KW-0436">Ligase</keyword>
<feature type="binding site" evidence="4">
    <location>
        <begin position="130"/>
        <end position="138"/>
    </location>
    <ligand>
        <name>ATP</name>
        <dbReference type="ChEBI" id="CHEBI:30616"/>
    </ligand>
</feature>
<reference evidence="6 7" key="1">
    <citation type="submission" date="2018-05" db="EMBL/GenBank/DDBJ databases">
        <title>Genomic Encyclopedia of Type Strains, Phase IV (KMG-IV): sequencing the most valuable type-strain genomes for metagenomic binning, comparative biology and taxonomic classification.</title>
        <authorList>
            <person name="Goeker M."/>
        </authorList>
    </citation>
    <scope>NUCLEOTIDE SEQUENCE [LARGE SCALE GENOMIC DNA]</scope>
    <source>
        <strain evidence="6 7">DSM 100333</strain>
    </source>
</reference>
<dbReference type="GO" id="GO:0030272">
    <property type="term" value="F:5-formyltetrahydrofolate cyclo-ligase activity"/>
    <property type="evidence" value="ECO:0007669"/>
    <property type="project" value="UniProtKB-EC"/>
</dbReference>
<dbReference type="AlphaFoldDB" id="A0A2U0UP40"/>
<evidence type="ECO:0000256" key="4">
    <source>
        <dbReference type="PIRSR" id="PIRSR006806-1"/>
    </source>
</evidence>